<dbReference type="OrthoDB" id="9795634at2"/>
<dbReference type="AlphaFoldDB" id="A0A375I126"/>
<dbReference type="Pfam" id="PF13847">
    <property type="entry name" value="Methyltransf_31"/>
    <property type="match status" value="1"/>
</dbReference>
<evidence type="ECO:0000313" key="2">
    <source>
        <dbReference type="EMBL" id="SPF67796.1"/>
    </source>
</evidence>
<dbReference type="PANTHER" id="PTHR43861">
    <property type="entry name" value="TRANS-ACONITATE 2-METHYLTRANSFERASE-RELATED"/>
    <property type="match status" value="1"/>
</dbReference>
<keyword evidence="2" id="KW-0808">Transferase</keyword>
<evidence type="ECO:0000313" key="3">
    <source>
        <dbReference type="Proteomes" id="UP000265962"/>
    </source>
</evidence>
<keyword evidence="2" id="KW-0489">Methyltransferase</keyword>
<gene>
    <name evidence="2" type="ORF">PROPJV5_0744</name>
</gene>
<name>A0A375I126_9ACTN</name>
<dbReference type="SUPFAM" id="SSF53335">
    <property type="entry name" value="S-adenosyl-L-methionine-dependent methyltransferases"/>
    <property type="match status" value="1"/>
</dbReference>
<dbReference type="Proteomes" id="UP000265962">
    <property type="component" value="Unassembled WGS sequence"/>
</dbReference>
<feature type="domain" description="Methyltransferase" evidence="1">
    <location>
        <begin position="42"/>
        <end position="159"/>
    </location>
</feature>
<dbReference type="Gene3D" id="3.40.50.150">
    <property type="entry name" value="Vaccinia Virus protein VP39"/>
    <property type="match status" value="1"/>
</dbReference>
<dbReference type="InterPro" id="IPR025714">
    <property type="entry name" value="Methyltranfer_dom"/>
</dbReference>
<dbReference type="PANTHER" id="PTHR43861:SF1">
    <property type="entry name" value="TRANS-ACONITATE 2-METHYLTRANSFERASE"/>
    <property type="match status" value="1"/>
</dbReference>
<keyword evidence="3" id="KW-1185">Reference proteome</keyword>
<organism evidence="2 3">
    <name type="scientific">Propionibacterium ruminifibrarum</name>
    <dbReference type="NCBI Taxonomy" id="1962131"/>
    <lineage>
        <taxon>Bacteria</taxon>
        <taxon>Bacillati</taxon>
        <taxon>Actinomycetota</taxon>
        <taxon>Actinomycetes</taxon>
        <taxon>Propionibacteriales</taxon>
        <taxon>Propionibacteriaceae</taxon>
        <taxon>Propionibacterium</taxon>
    </lineage>
</organism>
<accession>A0A375I126</accession>
<sequence length="277" mass="29487">MITATDDSALADYSHGHDQSVLASHAVRTAADSCGYFLDRLKPGHRVLDLGCGPGSITLDLARIVGPTGQVVGVDAAPAAIEAATRAAAARGDERTRFLVGDVFAPPVEAGTFDVVHAHQMLQHLADPVAALQVMGQMCAPGGVVVARDADYAGMHWFPASAALSFWREIYSAGARAHGGEPDAGRRLLSWANTAGLRVISAGASTWTYADDDSRSWWARSQAERVRRSNFAAQAAEQGCTPDQVEQIAQGWEHWGANPDGWFCMPHGEIIASPEWT</sequence>
<dbReference type="RefSeq" id="WP_119715014.1">
    <property type="nucleotide sequence ID" value="NZ_OMOH01000003.1"/>
</dbReference>
<dbReference type="GO" id="GO:0032259">
    <property type="term" value="P:methylation"/>
    <property type="evidence" value="ECO:0007669"/>
    <property type="project" value="UniProtKB-KW"/>
</dbReference>
<reference evidence="3" key="1">
    <citation type="submission" date="2018-02" db="EMBL/GenBank/DDBJ databases">
        <authorList>
            <person name="Hornung B."/>
        </authorList>
    </citation>
    <scope>NUCLEOTIDE SEQUENCE [LARGE SCALE GENOMIC DNA]</scope>
</reference>
<dbReference type="GO" id="GO:0008168">
    <property type="term" value="F:methyltransferase activity"/>
    <property type="evidence" value="ECO:0007669"/>
    <property type="project" value="UniProtKB-KW"/>
</dbReference>
<dbReference type="CDD" id="cd02440">
    <property type="entry name" value="AdoMet_MTases"/>
    <property type="match status" value="1"/>
</dbReference>
<proteinExistence type="predicted"/>
<dbReference type="EMBL" id="OMOH01000003">
    <property type="protein sequence ID" value="SPF67796.1"/>
    <property type="molecule type" value="Genomic_DNA"/>
</dbReference>
<dbReference type="InterPro" id="IPR029063">
    <property type="entry name" value="SAM-dependent_MTases_sf"/>
</dbReference>
<evidence type="ECO:0000259" key="1">
    <source>
        <dbReference type="Pfam" id="PF13847"/>
    </source>
</evidence>
<protein>
    <submittedName>
        <fullName evidence="2">Methyltransferase domain</fullName>
    </submittedName>
</protein>